<reference evidence="1" key="2">
    <citation type="journal article" date="2015" name="Data Brief">
        <title>Shoot transcriptome of the giant reed, Arundo donax.</title>
        <authorList>
            <person name="Barrero R.A."/>
            <person name="Guerrero F.D."/>
            <person name="Moolhuijzen P."/>
            <person name="Goolsby J.A."/>
            <person name="Tidwell J."/>
            <person name="Bellgard S.E."/>
            <person name="Bellgard M.I."/>
        </authorList>
    </citation>
    <scope>NUCLEOTIDE SEQUENCE</scope>
    <source>
        <tissue evidence="1">Shoot tissue taken approximately 20 cm above the soil surface</tissue>
    </source>
</reference>
<dbReference type="AlphaFoldDB" id="A0A0A9E1X3"/>
<reference evidence="1" key="1">
    <citation type="submission" date="2014-09" db="EMBL/GenBank/DDBJ databases">
        <authorList>
            <person name="Magalhaes I.L.F."/>
            <person name="Oliveira U."/>
            <person name="Santos F.R."/>
            <person name="Vidigal T.H.D.A."/>
            <person name="Brescovit A.D."/>
            <person name="Santos A.J."/>
        </authorList>
    </citation>
    <scope>NUCLEOTIDE SEQUENCE</scope>
    <source>
        <tissue evidence="1">Shoot tissue taken approximately 20 cm above the soil surface</tissue>
    </source>
</reference>
<organism evidence="1">
    <name type="scientific">Arundo donax</name>
    <name type="common">Giant reed</name>
    <name type="synonym">Donax arundinaceus</name>
    <dbReference type="NCBI Taxonomy" id="35708"/>
    <lineage>
        <taxon>Eukaryota</taxon>
        <taxon>Viridiplantae</taxon>
        <taxon>Streptophyta</taxon>
        <taxon>Embryophyta</taxon>
        <taxon>Tracheophyta</taxon>
        <taxon>Spermatophyta</taxon>
        <taxon>Magnoliopsida</taxon>
        <taxon>Liliopsida</taxon>
        <taxon>Poales</taxon>
        <taxon>Poaceae</taxon>
        <taxon>PACMAD clade</taxon>
        <taxon>Arundinoideae</taxon>
        <taxon>Arundineae</taxon>
        <taxon>Arundo</taxon>
    </lineage>
</organism>
<sequence length="29" mass="3085">MNGHGQVLPTKVQHGSACRGWLILGTGYC</sequence>
<evidence type="ECO:0000313" key="1">
    <source>
        <dbReference type="EMBL" id="JAD93003.1"/>
    </source>
</evidence>
<protein>
    <submittedName>
        <fullName evidence="1">Uncharacterized protein</fullName>
    </submittedName>
</protein>
<dbReference type="EMBL" id="GBRH01204892">
    <property type="protein sequence ID" value="JAD93003.1"/>
    <property type="molecule type" value="Transcribed_RNA"/>
</dbReference>
<proteinExistence type="predicted"/>
<accession>A0A0A9E1X3</accession>
<name>A0A0A9E1X3_ARUDO</name>